<sequence length="215" mass="23648">MKQNAMTDAAKLQRRQDFIITAHRLFLQQQRLPAVADIAADTGLAKGTVYRYFRSKEEIFIALLQAEFATLFDALSDIISALPAAPAKAAAGFASAYCQQLQQLPALLPLAAMLNAVLEHKLALPVLKQFKQMLAGALTQLGQQLAAKIKVISAEQAADLLLHSYGLTLGLWQTLQYPPAVQVLLQQEPELQSLQRDFATELTQAINRLWLGALR</sequence>
<keyword evidence="1 2" id="KW-0238">DNA-binding</keyword>
<dbReference type="InterPro" id="IPR001647">
    <property type="entry name" value="HTH_TetR"/>
</dbReference>
<dbReference type="SUPFAM" id="SSF46689">
    <property type="entry name" value="Homeodomain-like"/>
    <property type="match status" value="1"/>
</dbReference>
<dbReference type="InterPro" id="IPR050109">
    <property type="entry name" value="HTH-type_TetR-like_transc_reg"/>
</dbReference>
<dbReference type="InterPro" id="IPR041483">
    <property type="entry name" value="TetR_C_34"/>
</dbReference>
<evidence type="ECO:0000313" key="4">
    <source>
        <dbReference type="EMBL" id="GAA0545111.1"/>
    </source>
</evidence>
<reference evidence="4 5" key="1">
    <citation type="journal article" date="2019" name="Int. J. Syst. Evol. Microbiol.">
        <title>The Global Catalogue of Microorganisms (GCM) 10K type strain sequencing project: providing services to taxonomists for standard genome sequencing and annotation.</title>
        <authorList>
            <consortium name="The Broad Institute Genomics Platform"/>
            <consortium name="The Broad Institute Genome Sequencing Center for Infectious Disease"/>
            <person name="Wu L."/>
            <person name="Ma J."/>
        </authorList>
    </citation>
    <scope>NUCLEOTIDE SEQUENCE [LARGE SCALE GENOMIC DNA]</scope>
    <source>
        <strain evidence="4 5">JCM 14331</strain>
    </source>
</reference>
<gene>
    <name evidence="4" type="ORF">GCM10009098_10810</name>
</gene>
<dbReference type="PROSITE" id="PS50977">
    <property type="entry name" value="HTH_TETR_2"/>
    <property type="match status" value="1"/>
</dbReference>
<evidence type="ECO:0000259" key="3">
    <source>
        <dbReference type="PROSITE" id="PS50977"/>
    </source>
</evidence>
<comment type="caution">
    <text evidence="4">The sequence shown here is derived from an EMBL/GenBank/DDBJ whole genome shotgun (WGS) entry which is preliminary data.</text>
</comment>
<dbReference type="PANTHER" id="PTHR30055">
    <property type="entry name" value="HTH-TYPE TRANSCRIPTIONAL REGULATOR RUTR"/>
    <property type="match status" value="1"/>
</dbReference>
<protein>
    <recommendedName>
        <fullName evidence="3">HTH tetR-type domain-containing protein</fullName>
    </recommendedName>
</protein>
<evidence type="ECO:0000313" key="5">
    <source>
        <dbReference type="Proteomes" id="UP001501169"/>
    </source>
</evidence>
<accession>A0ABN1DJD2</accession>
<name>A0ABN1DJD2_9GAMM</name>
<keyword evidence="5" id="KW-1185">Reference proteome</keyword>
<dbReference type="Gene3D" id="1.10.357.10">
    <property type="entry name" value="Tetracycline Repressor, domain 2"/>
    <property type="match status" value="1"/>
</dbReference>
<dbReference type="Proteomes" id="UP001501169">
    <property type="component" value="Unassembled WGS sequence"/>
</dbReference>
<dbReference type="EMBL" id="BAAAEO010000002">
    <property type="protein sequence ID" value="GAA0545111.1"/>
    <property type="molecule type" value="Genomic_DNA"/>
</dbReference>
<dbReference type="Pfam" id="PF17929">
    <property type="entry name" value="TetR_C_34"/>
    <property type="match status" value="1"/>
</dbReference>
<dbReference type="InterPro" id="IPR009057">
    <property type="entry name" value="Homeodomain-like_sf"/>
</dbReference>
<proteinExistence type="predicted"/>
<feature type="DNA-binding region" description="H-T-H motif" evidence="2">
    <location>
        <begin position="34"/>
        <end position="53"/>
    </location>
</feature>
<evidence type="ECO:0000256" key="2">
    <source>
        <dbReference type="PROSITE-ProRule" id="PRU00335"/>
    </source>
</evidence>
<dbReference type="PANTHER" id="PTHR30055:SF178">
    <property type="entry name" value="POSSIBLE TRANSCRIPTIONAL REGULATORY PROTEIN"/>
    <property type="match status" value="1"/>
</dbReference>
<organism evidence="4 5">
    <name type="scientific">Rheinheimera aquimaris</name>
    <dbReference type="NCBI Taxonomy" id="412437"/>
    <lineage>
        <taxon>Bacteria</taxon>
        <taxon>Pseudomonadati</taxon>
        <taxon>Pseudomonadota</taxon>
        <taxon>Gammaproteobacteria</taxon>
        <taxon>Chromatiales</taxon>
        <taxon>Chromatiaceae</taxon>
        <taxon>Rheinheimera</taxon>
    </lineage>
</organism>
<dbReference type="Pfam" id="PF00440">
    <property type="entry name" value="TetR_N"/>
    <property type="match status" value="1"/>
</dbReference>
<feature type="domain" description="HTH tetR-type" evidence="3">
    <location>
        <begin position="12"/>
        <end position="71"/>
    </location>
</feature>
<evidence type="ECO:0000256" key="1">
    <source>
        <dbReference type="ARBA" id="ARBA00023125"/>
    </source>
</evidence>